<dbReference type="EMBL" id="AKNB01000256">
    <property type="protein sequence ID" value="EIQ36039.1"/>
    <property type="molecule type" value="Genomic_DNA"/>
</dbReference>
<proteinExistence type="predicted"/>
<evidence type="ECO:0000313" key="2">
    <source>
        <dbReference type="Proteomes" id="UP000004199"/>
    </source>
</evidence>
<gene>
    <name evidence="1" type="ORF">SB444474_3008</name>
</gene>
<reference evidence="1 2" key="1">
    <citation type="submission" date="2012-03" db="EMBL/GenBank/DDBJ databases">
        <authorList>
            <person name="Rasko D."/>
            <person name="Redman J."/>
            <person name="Daugherty S.C."/>
            <person name="Tallon L."/>
            <person name="Sadzewicz L."/>
            <person name="Jones K."/>
            <person name="Santana-Cruz I."/>
            <person name="Liu X."/>
        </authorList>
    </citation>
    <scope>NUCLEOTIDE SEQUENCE [LARGE SCALE GENOMIC DNA]</scope>
    <source>
        <strain evidence="1 2">4444-74</strain>
    </source>
</reference>
<accession>I6DW97</accession>
<dbReference type="Proteomes" id="UP000004199">
    <property type="component" value="Unassembled WGS sequence"/>
</dbReference>
<organism evidence="1 2">
    <name type="scientific">Shigella boydii 4444-74</name>
    <dbReference type="NCBI Taxonomy" id="766140"/>
    <lineage>
        <taxon>Bacteria</taxon>
        <taxon>Pseudomonadati</taxon>
        <taxon>Pseudomonadota</taxon>
        <taxon>Gammaproteobacteria</taxon>
        <taxon>Enterobacterales</taxon>
        <taxon>Enterobacteriaceae</taxon>
        <taxon>Shigella</taxon>
    </lineage>
</organism>
<dbReference type="AlphaFoldDB" id="I6DW97"/>
<sequence length="57" mass="6238">MAATIVNGIKLAANVEQGDDGRGIDPESLTLRHIRNGTRINSIHQNSTLRLWEVITA</sequence>
<comment type="caution">
    <text evidence="1">The sequence shown here is derived from an EMBL/GenBank/DDBJ whole genome shotgun (WGS) entry which is preliminary data.</text>
</comment>
<evidence type="ECO:0000313" key="1">
    <source>
        <dbReference type="EMBL" id="EIQ36039.1"/>
    </source>
</evidence>
<name>I6DW97_SHIBO</name>
<protein>
    <submittedName>
        <fullName evidence="1">Uncharacterized protein</fullName>
    </submittedName>
</protein>